<dbReference type="AlphaFoldDB" id="A0A6G0VTF2"/>
<sequence length="85" mass="10149">MHFTTEFRQILLYTSVFVLKRCLSNEKYNNFLTLHVAITILCSPFLITFHLEYAKKLIQHFLTTFKSYYIYSGILIGLYSKLQEE</sequence>
<keyword evidence="3" id="KW-1185">Reference proteome</keyword>
<keyword evidence="1" id="KW-1133">Transmembrane helix</keyword>
<gene>
    <name evidence="2" type="ORF">FWK35_00029153</name>
</gene>
<feature type="transmembrane region" description="Helical" evidence="1">
    <location>
        <begin position="31"/>
        <end position="51"/>
    </location>
</feature>
<organism evidence="2 3">
    <name type="scientific">Aphis craccivora</name>
    <name type="common">Cowpea aphid</name>
    <dbReference type="NCBI Taxonomy" id="307492"/>
    <lineage>
        <taxon>Eukaryota</taxon>
        <taxon>Metazoa</taxon>
        <taxon>Ecdysozoa</taxon>
        <taxon>Arthropoda</taxon>
        <taxon>Hexapoda</taxon>
        <taxon>Insecta</taxon>
        <taxon>Pterygota</taxon>
        <taxon>Neoptera</taxon>
        <taxon>Paraneoptera</taxon>
        <taxon>Hemiptera</taxon>
        <taxon>Sternorrhyncha</taxon>
        <taxon>Aphidomorpha</taxon>
        <taxon>Aphidoidea</taxon>
        <taxon>Aphididae</taxon>
        <taxon>Aphidini</taxon>
        <taxon>Aphis</taxon>
        <taxon>Aphis</taxon>
    </lineage>
</organism>
<comment type="caution">
    <text evidence="2">The sequence shown here is derived from an EMBL/GenBank/DDBJ whole genome shotgun (WGS) entry which is preliminary data.</text>
</comment>
<evidence type="ECO:0000256" key="1">
    <source>
        <dbReference type="SAM" id="Phobius"/>
    </source>
</evidence>
<feature type="transmembrane region" description="Helical" evidence="1">
    <location>
        <begin position="57"/>
        <end position="79"/>
    </location>
</feature>
<keyword evidence="1" id="KW-0812">Transmembrane</keyword>
<keyword evidence="1" id="KW-0472">Membrane</keyword>
<evidence type="ECO:0000313" key="2">
    <source>
        <dbReference type="EMBL" id="KAF0709112.1"/>
    </source>
</evidence>
<name>A0A6G0VTF2_APHCR</name>
<reference evidence="2 3" key="1">
    <citation type="submission" date="2019-08" db="EMBL/GenBank/DDBJ databases">
        <title>Whole genome of Aphis craccivora.</title>
        <authorList>
            <person name="Voronova N.V."/>
            <person name="Shulinski R.S."/>
            <person name="Bandarenka Y.V."/>
            <person name="Zhorov D.G."/>
            <person name="Warner D."/>
        </authorList>
    </citation>
    <scope>NUCLEOTIDE SEQUENCE [LARGE SCALE GENOMIC DNA]</scope>
    <source>
        <strain evidence="2">180601</strain>
        <tissue evidence="2">Whole Body</tissue>
    </source>
</reference>
<dbReference type="Proteomes" id="UP000478052">
    <property type="component" value="Unassembled WGS sequence"/>
</dbReference>
<dbReference type="EMBL" id="VUJU01012000">
    <property type="protein sequence ID" value="KAF0709112.1"/>
    <property type="molecule type" value="Genomic_DNA"/>
</dbReference>
<dbReference type="OrthoDB" id="10053513at2759"/>
<accession>A0A6G0VTF2</accession>
<proteinExistence type="predicted"/>
<evidence type="ECO:0000313" key="3">
    <source>
        <dbReference type="Proteomes" id="UP000478052"/>
    </source>
</evidence>
<protein>
    <submittedName>
        <fullName evidence="2">Uncharacterized protein</fullName>
    </submittedName>
</protein>